<organism evidence="10 11">
    <name type="scientific">Leptothoe kymatousa TAU-MAC 1615</name>
    <dbReference type="NCBI Taxonomy" id="2364775"/>
    <lineage>
        <taxon>Bacteria</taxon>
        <taxon>Bacillati</taxon>
        <taxon>Cyanobacteriota</taxon>
        <taxon>Cyanophyceae</taxon>
        <taxon>Nodosilineales</taxon>
        <taxon>Cymatolegaceae</taxon>
        <taxon>Leptothoe</taxon>
        <taxon>Leptothoe kymatousa</taxon>
    </lineage>
</organism>
<dbReference type="PROSITE" id="PS50263">
    <property type="entry name" value="CN_HYDROLASE"/>
    <property type="match status" value="1"/>
</dbReference>
<dbReference type="InterPro" id="IPR004563">
    <property type="entry name" value="Apolipo_AcylTrfase"/>
</dbReference>
<feature type="transmembrane region" description="Helical" evidence="8">
    <location>
        <begin position="178"/>
        <end position="200"/>
    </location>
</feature>
<evidence type="ECO:0000256" key="5">
    <source>
        <dbReference type="ARBA" id="ARBA00022989"/>
    </source>
</evidence>
<dbReference type="InterPro" id="IPR003010">
    <property type="entry name" value="C-N_Hydrolase"/>
</dbReference>
<evidence type="ECO:0000256" key="6">
    <source>
        <dbReference type="ARBA" id="ARBA00023136"/>
    </source>
</evidence>
<evidence type="ECO:0000259" key="9">
    <source>
        <dbReference type="PROSITE" id="PS50263"/>
    </source>
</evidence>
<feature type="transmembrane region" description="Helical" evidence="8">
    <location>
        <begin position="207"/>
        <end position="226"/>
    </location>
</feature>
<keyword evidence="6 8" id="KW-0472">Membrane</keyword>
<comment type="subcellular location">
    <subcellularLocation>
        <location evidence="1 8">Cell membrane</location>
        <topology evidence="1 8">Multi-pass membrane protein</topology>
    </subcellularLocation>
</comment>
<dbReference type="NCBIfam" id="TIGR00546">
    <property type="entry name" value="lnt"/>
    <property type="match status" value="1"/>
</dbReference>
<comment type="similarity">
    <text evidence="8">Belongs to the CN hydrolase family. Apolipoprotein N-acyltransferase subfamily.</text>
</comment>
<dbReference type="Gene3D" id="3.60.110.10">
    <property type="entry name" value="Carbon-nitrogen hydrolase"/>
    <property type="match status" value="1"/>
</dbReference>
<evidence type="ECO:0000256" key="4">
    <source>
        <dbReference type="ARBA" id="ARBA00022692"/>
    </source>
</evidence>
<dbReference type="HAMAP" id="MF_01148">
    <property type="entry name" value="Lnt"/>
    <property type="match status" value="1"/>
</dbReference>
<dbReference type="CDD" id="cd07571">
    <property type="entry name" value="ALP_N-acyl_transferase"/>
    <property type="match status" value="1"/>
</dbReference>
<evidence type="ECO:0000256" key="3">
    <source>
        <dbReference type="ARBA" id="ARBA00022679"/>
    </source>
</evidence>
<dbReference type="Pfam" id="PF20154">
    <property type="entry name" value="LNT_N"/>
    <property type="match status" value="1"/>
</dbReference>
<dbReference type="InterPro" id="IPR045378">
    <property type="entry name" value="LNT_N"/>
</dbReference>
<keyword evidence="11" id="KW-1185">Reference proteome</keyword>
<keyword evidence="3 8" id="KW-0808">Transferase</keyword>
<comment type="function">
    <text evidence="8">Catalyzes the phospholipid dependent N-acylation of the N-terminal cysteine of apolipoprotein, the last step in lipoprotein maturation.</text>
</comment>
<dbReference type="SUPFAM" id="SSF56317">
    <property type="entry name" value="Carbon-nitrogen hydrolase"/>
    <property type="match status" value="1"/>
</dbReference>
<reference evidence="10 11" key="1">
    <citation type="journal article" date="2021" name="Mar. Drugs">
        <title>Genome Reduction and Secondary Metabolism of the Marine Sponge-Associated Cyanobacterium Leptothoe.</title>
        <authorList>
            <person name="Konstantinou D."/>
            <person name="Popin R.V."/>
            <person name="Fewer D.P."/>
            <person name="Sivonen K."/>
            <person name="Gkelis S."/>
        </authorList>
    </citation>
    <scope>NUCLEOTIDE SEQUENCE [LARGE SCALE GENOMIC DNA]</scope>
    <source>
        <strain evidence="10 11">TAU-MAC 1615</strain>
    </source>
</reference>
<feature type="transmembrane region" description="Helical" evidence="8">
    <location>
        <begin position="137"/>
        <end position="158"/>
    </location>
</feature>
<feature type="transmembrane region" description="Helical" evidence="8">
    <location>
        <begin position="62"/>
        <end position="81"/>
    </location>
</feature>
<dbReference type="EMBL" id="JADOER010000002">
    <property type="protein sequence ID" value="MBT9310690.1"/>
    <property type="molecule type" value="Genomic_DNA"/>
</dbReference>
<evidence type="ECO:0000256" key="8">
    <source>
        <dbReference type="HAMAP-Rule" id="MF_01148"/>
    </source>
</evidence>
<name>A0ABS5Y108_9CYAN</name>
<evidence type="ECO:0000256" key="7">
    <source>
        <dbReference type="ARBA" id="ARBA00023315"/>
    </source>
</evidence>
<dbReference type="PANTHER" id="PTHR38686:SF1">
    <property type="entry name" value="APOLIPOPROTEIN N-ACYLTRANSFERASE"/>
    <property type="match status" value="1"/>
</dbReference>
<accession>A0ABS5Y108</accession>
<keyword evidence="2 8" id="KW-1003">Cell membrane</keyword>
<dbReference type="PANTHER" id="PTHR38686">
    <property type="entry name" value="APOLIPOPROTEIN N-ACYLTRANSFERASE"/>
    <property type="match status" value="1"/>
</dbReference>
<evidence type="ECO:0000313" key="10">
    <source>
        <dbReference type="EMBL" id="MBT9310690.1"/>
    </source>
</evidence>
<comment type="catalytic activity">
    <reaction evidence="8">
        <text>N-terminal S-1,2-diacyl-sn-glyceryl-L-cysteinyl-[lipoprotein] + a glycerophospholipid = N-acyl-S-1,2-diacyl-sn-glyceryl-L-cysteinyl-[lipoprotein] + a 2-acyl-sn-glycero-3-phospholipid + H(+)</text>
        <dbReference type="Rhea" id="RHEA:48228"/>
        <dbReference type="Rhea" id="RHEA-COMP:14681"/>
        <dbReference type="Rhea" id="RHEA-COMP:14684"/>
        <dbReference type="ChEBI" id="CHEBI:15378"/>
        <dbReference type="ChEBI" id="CHEBI:136912"/>
        <dbReference type="ChEBI" id="CHEBI:140656"/>
        <dbReference type="ChEBI" id="CHEBI:140657"/>
        <dbReference type="ChEBI" id="CHEBI:140660"/>
        <dbReference type="EC" id="2.3.1.269"/>
    </reaction>
</comment>
<keyword evidence="4 8" id="KW-0812">Transmembrane</keyword>
<evidence type="ECO:0000256" key="2">
    <source>
        <dbReference type="ARBA" id="ARBA00022475"/>
    </source>
</evidence>
<dbReference type="Pfam" id="PF00795">
    <property type="entry name" value="CN_hydrolase"/>
    <property type="match status" value="1"/>
</dbReference>
<feature type="domain" description="CN hydrolase" evidence="9">
    <location>
        <begin position="243"/>
        <end position="485"/>
    </location>
</feature>
<comment type="caution">
    <text evidence="10">The sequence shown here is derived from an EMBL/GenBank/DDBJ whole genome shotgun (WGS) entry which is preliminary data.</text>
</comment>
<keyword evidence="7 8" id="KW-0012">Acyltransferase</keyword>
<evidence type="ECO:0000313" key="11">
    <source>
        <dbReference type="Proteomes" id="UP001196661"/>
    </source>
</evidence>
<dbReference type="EC" id="2.3.1.269" evidence="8"/>
<gene>
    <name evidence="8 10" type="primary">lnt</name>
    <name evidence="10" type="ORF">IXB28_00595</name>
</gene>
<proteinExistence type="inferred from homology"/>
<feature type="transmembrane region" description="Helical" evidence="8">
    <location>
        <begin position="93"/>
        <end position="125"/>
    </location>
</feature>
<sequence length="514" mass="56068">MAISSMPKPLTAQLGNRPTPLYFGLFIAGVLMGLWPLWPLAWVALVLLWCVIHQEAGLQRSAVSALIWGVGYQGTMLTWILHLHPMMWLGIPWLGSIAIALFAYTFVTLWGAGIAVAWAVAMAALQKFSPLGPVARVLIGTVLWCAVEAIWSISPLYWTSLAMTQSPGNLAILHLARLSGHLTITAAIVAVNGLLAAALTRPRARPWLGAAVGIFAIAHLTGWGLYQQPLQDASAQAIKIGIIQGNIPSREKLTFAGIRRADDRYLSGYRQLVAAGADAVLTPEAAIPKQWNPNTSLFKTAVEQTGIPLWLGTFTKTNDRSNHLHQSLLAIAPTGISQYNKIKLVPLGEYIPLEAVLGEFISKLSSIGSSLLPGSLNQRFDTPFGQAAVGICYDSAYGWIFRHQVAQGGEFILTASNNDPYPPRMMAQHHGQDVIQAIATDRWAARSTNTGLSSVVDPHGHTQWKSIPQTFATQIETIYRRQTQTPYVRWGNWLVPLGLVISLGWLSLRPRPDP</sequence>
<dbReference type="Proteomes" id="UP001196661">
    <property type="component" value="Unassembled WGS sequence"/>
</dbReference>
<keyword evidence="5 8" id="KW-1133">Transmembrane helix</keyword>
<protein>
    <recommendedName>
        <fullName evidence="8">Apolipoprotein N-acyltransferase</fullName>
        <shortName evidence="8">ALP N-acyltransferase</shortName>
        <ecNumber evidence="8">2.3.1.269</ecNumber>
    </recommendedName>
</protein>
<evidence type="ECO:0000256" key="1">
    <source>
        <dbReference type="ARBA" id="ARBA00004651"/>
    </source>
</evidence>
<dbReference type="RefSeq" id="WP_215616603.1">
    <property type="nucleotide sequence ID" value="NZ_JADOER010000002.1"/>
</dbReference>
<dbReference type="InterPro" id="IPR036526">
    <property type="entry name" value="C-N_Hydrolase_sf"/>
</dbReference>
<comment type="pathway">
    <text evidence="8">Protein modification; lipoprotein biosynthesis (N-acyl transfer).</text>
</comment>
<feature type="transmembrane region" description="Helical" evidence="8">
    <location>
        <begin position="20"/>
        <end position="50"/>
    </location>
</feature>